<comment type="caution">
    <text evidence="1">The sequence shown here is derived from an EMBL/GenBank/DDBJ whole genome shotgun (WGS) entry which is preliminary data.</text>
</comment>
<gene>
    <name evidence="1" type="ORF">Pmani_009840</name>
</gene>
<dbReference type="EMBL" id="JAWZYT010000773">
    <property type="protein sequence ID" value="KAK4319213.1"/>
    <property type="molecule type" value="Genomic_DNA"/>
</dbReference>
<protein>
    <submittedName>
        <fullName evidence="1">Uncharacterized protein</fullName>
    </submittedName>
</protein>
<evidence type="ECO:0000313" key="1">
    <source>
        <dbReference type="EMBL" id="KAK4319213.1"/>
    </source>
</evidence>
<sequence>MLYCFCRQHCHVAAWGNCLTTHRVLWTSHLSRVSRGRHDYLPTPSPQLETFVIEELMKDKVNSGESVELHINEDLEKDKPEMPENITKTASMSVQQLSEALGNIAKAKELVEGKVESDTLKVVFDIIDALSRGADFILCQYKPSPTGQ</sequence>
<organism evidence="1 2">
    <name type="scientific">Petrolisthes manimaculis</name>
    <dbReference type="NCBI Taxonomy" id="1843537"/>
    <lineage>
        <taxon>Eukaryota</taxon>
        <taxon>Metazoa</taxon>
        <taxon>Ecdysozoa</taxon>
        <taxon>Arthropoda</taxon>
        <taxon>Crustacea</taxon>
        <taxon>Multicrustacea</taxon>
        <taxon>Malacostraca</taxon>
        <taxon>Eumalacostraca</taxon>
        <taxon>Eucarida</taxon>
        <taxon>Decapoda</taxon>
        <taxon>Pleocyemata</taxon>
        <taxon>Anomura</taxon>
        <taxon>Galatheoidea</taxon>
        <taxon>Porcellanidae</taxon>
        <taxon>Petrolisthes</taxon>
    </lineage>
</organism>
<reference evidence="1" key="1">
    <citation type="submission" date="2023-11" db="EMBL/GenBank/DDBJ databases">
        <title>Genome assemblies of two species of porcelain crab, Petrolisthes cinctipes and Petrolisthes manimaculis (Anomura: Porcellanidae).</title>
        <authorList>
            <person name="Angst P."/>
        </authorList>
    </citation>
    <scope>NUCLEOTIDE SEQUENCE</scope>
    <source>
        <strain evidence="1">PB745_02</strain>
        <tissue evidence="1">Gill</tissue>
    </source>
</reference>
<proteinExistence type="predicted"/>
<accession>A0AAE1Q3F9</accession>
<name>A0AAE1Q3F9_9EUCA</name>
<dbReference type="Proteomes" id="UP001292094">
    <property type="component" value="Unassembled WGS sequence"/>
</dbReference>
<dbReference type="AlphaFoldDB" id="A0AAE1Q3F9"/>
<keyword evidence="2" id="KW-1185">Reference proteome</keyword>
<evidence type="ECO:0000313" key="2">
    <source>
        <dbReference type="Proteomes" id="UP001292094"/>
    </source>
</evidence>